<keyword evidence="6" id="KW-0479">Metal-binding</keyword>
<accession>A0A0F9TIN9</accession>
<evidence type="ECO:0000256" key="9">
    <source>
        <dbReference type="ARBA" id="ARBA00023211"/>
    </source>
</evidence>
<feature type="domain" description="1-deoxy-D-xylulose 5-phosphate reductoisomerase C-terminal" evidence="13">
    <location>
        <begin position="139"/>
        <end position="222"/>
    </location>
</feature>
<dbReference type="EC" id="1.1.1.267" evidence="5"/>
<evidence type="ECO:0000313" key="15">
    <source>
        <dbReference type="EMBL" id="KKN48826.1"/>
    </source>
</evidence>
<gene>
    <name evidence="15" type="ORF">LCGC14_0649030</name>
</gene>
<dbReference type="Gene3D" id="3.40.50.720">
    <property type="entry name" value="NAD(P)-binding Rossmann-like Domain"/>
    <property type="match status" value="1"/>
</dbReference>
<dbReference type="PANTHER" id="PTHR30525:SF0">
    <property type="entry name" value="1-DEOXY-D-XYLULOSE 5-PHOSPHATE REDUCTOISOMERASE, CHLOROPLASTIC"/>
    <property type="match status" value="1"/>
</dbReference>
<dbReference type="InterPro" id="IPR003821">
    <property type="entry name" value="DXP_reductoisomerase"/>
</dbReference>
<evidence type="ECO:0000256" key="11">
    <source>
        <dbReference type="ARBA" id="ARBA00048543"/>
    </source>
</evidence>
<dbReference type="SUPFAM" id="SSF69055">
    <property type="entry name" value="1-deoxy-D-xylulose-5-phosphate reductoisomerase, C-terminal domain"/>
    <property type="match status" value="1"/>
</dbReference>
<dbReference type="InterPro" id="IPR013644">
    <property type="entry name" value="DXP_reductoisomerase_C"/>
</dbReference>
<dbReference type="GO" id="GO:0070402">
    <property type="term" value="F:NADPH binding"/>
    <property type="evidence" value="ECO:0007669"/>
    <property type="project" value="InterPro"/>
</dbReference>
<evidence type="ECO:0000259" key="14">
    <source>
        <dbReference type="Pfam" id="PF13288"/>
    </source>
</evidence>
<keyword evidence="8" id="KW-0560">Oxidoreductase</keyword>
<dbReference type="FunFam" id="3.40.50.720:FF:000045">
    <property type="entry name" value="1-deoxy-D-xylulose 5-phosphate reductoisomerase"/>
    <property type="match status" value="1"/>
</dbReference>
<sequence>MKKIIILGSTGSIGTQAVEVALKHPDKYKVVAISTNTRVPLALEQAKKLNCKSILITDESASKTEITNDLKVFKGHDQIIDFLHVEADLVLNAIVGSSGLEATLTILEKGIPLALANKESLVVGGDIINKRLREAKKNIIPVDSEHSAIYQLLLGENKKEINKIIITASGGPFREASNEEIKEATPEQALAHPRWNMGPKITIDSATLVNKGLEVMEAHYLFDMSYEKVEAIIHPQSIIHSMVEFADGSVKAHLGPTDMRIPIQYAMSYPERETAPAGFSDFLQIGKLTFEPVDFDRFRALKLAYEAGKKGNGYPVAYNSANEEAVAAFLDNRIGFDKITEVLEEVMNSHEAQPADELGIVKEMDIKTREKAAKAIKEHE</sequence>
<keyword evidence="7" id="KW-0521">NADP</keyword>
<evidence type="ECO:0000256" key="1">
    <source>
        <dbReference type="ARBA" id="ARBA00001936"/>
    </source>
</evidence>
<evidence type="ECO:0000259" key="13">
    <source>
        <dbReference type="Pfam" id="PF08436"/>
    </source>
</evidence>
<reference evidence="15" key="1">
    <citation type="journal article" date="2015" name="Nature">
        <title>Complex archaea that bridge the gap between prokaryotes and eukaryotes.</title>
        <authorList>
            <person name="Spang A."/>
            <person name="Saw J.H."/>
            <person name="Jorgensen S.L."/>
            <person name="Zaremba-Niedzwiedzka K."/>
            <person name="Martijn J."/>
            <person name="Lind A.E."/>
            <person name="van Eijk R."/>
            <person name="Schleper C."/>
            <person name="Guy L."/>
            <person name="Ettema T.J."/>
        </authorList>
    </citation>
    <scope>NUCLEOTIDE SEQUENCE</scope>
</reference>
<evidence type="ECO:0000256" key="3">
    <source>
        <dbReference type="ARBA" id="ARBA00005094"/>
    </source>
</evidence>
<dbReference type="EMBL" id="LAZR01001201">
    <property type="protein sequence ID" value="KKN48826.1"/>
    <property type="molecule type" value="Genomic_DNA"/>
</dbReference>
<comment type="caution">
    <text evidence="15">The sequence shown here is derived from an EMBL/GenBank/DDBJ whole genome shotgun (WGS) entry which is preliminary data.</text>
</comment>
<dbReference type="NCBIfam" id="TIGR00243">
    <property type="entry name" value="Dxr"/>
    <property type="match status" value="1"/>
</dbReference>
<dbReference type="PANTHER" id="PTHR30525">
    <property type="entry name" value="1-DEOXY-D-XYLULOSE 5-PHOSPHATE REDUCTOISOMERASE"/>
    <property type="match status" value="1"/>
</dbReference>
<evidence type="ECO:0000256" key="8">
    <source>
        <dbReference type="ARBA" id="ARBA00023002"/>
    </source>
</evidence>
<evidence type="ECO:0000256" key="7">
    <source>
        <dbReference type="ARBA" id="ARBA00022857"/>
    </source>
</evidence>
<dbReference type="AlphaFoldDB" id="A0A0F9TIN9"/>
<name>A0A0F9TIN9_9ZZZZ</name>
<dbReference type="PIRSF" id="PIRSF006205">
    <property type="entry name" value="Dxp_reductismrs"/>
    <property type="match status" value="1"/>
</dbReference>
<protein>
    <recommendedName>
        <fullName evidence="5">1-deoxy-D-xylulose-5-phosphate reductoisomerase</fullName>
        <ecNumber evidence="5">1.1.1.267</ecNumber>
    </recommendedName>
</protein>
<evidence type="ECO:0000256" key="6">
    <source>
        <dbReference type="ARBA" id="ARBA00022723"/>
    </source>
</evidence>
<feature type="domain" description="1-deoxy-D-xylulose 5-phosphate reductoisomerase N-terminal" evidence="12">
    <location>
        <begin position="4"/>
        <end position="125"/>
    </location>
</feature>
<dbReference type="Pfam" id="PF08436">
    <property type="entry name" value="DXP_redisom_C"/>
    <property type="match status" value="1"/>
</dbReference>
<dbReference type="SUPFAM" id="SSF51735">
    <property type="entry name" value="NAD(P)-binding Rossmann-fold domains"/>
    <property type="match status" value="1"/>
</dbReference>
<proteinExistence type="inferred from homology"/>
<evidence type="ECO:0000256" key="4">
    <source>
        <dbReference type="ARBA" id="ARBA00006825"/>
    </source>
</evidence>
<dbReference type="SUPFAM" id="SSF55347">
    <property type="entry name" value="Glyceraldehyde-3-phosphate dehydrogenase-like, C-terminal domain"/>
    <property type="match status" value="1"/>
</dbReference>
<comment type="pathway">
    <text evidence="3">Isoprenoid biosynthesis; isopentenyl diphosphate biosynthesis via DXP pathway; isopentenyl diphosphate from 1-deoxy-D-xylulose 5-phosphate: step 1/6.</text>
</comment>
<comment type="similarity">
    <text evidence="4">Belongs to the DXR family.</text>
</comment>
<feature type="domain" description="DXP reductoisomerase C-terminal" evidence="14">
    <location>
        <begin position="254"/>
        <end position="370"/>
    </location>
</feature>
<dbReference type="HAMAP" id="MF_00183">
    <property type="entry name" value="DXP_reductoisom"/>
    <property type="match status" value="1"/>
</dbReference>
<keyword evidence="10" id="KW-0414">Isoprene biosynthesis</keyword>
<dbReference type="InterPro" id="IPR036169">
    <property type="entry name" value="DXPR_C_sf"/>
</dbReference>
<dbReference type="Pfam" id="PF13288">
    <property type="entry name" value="DXPR_C"/>
    <property type="match status" value="1"/>
</dbReference>
<organism evidence="15">
    <name type="scientific">marine sediment metagenome</name>
    <dbReference type="NCBI Taxonomy" id="412755"/>
    <lineage>
        <taxon>unclassified sequences</taxon>
        <taxon>metagenomes</taxon>
        <taxon>ecological metagenomes</taxon>
    </lineage>
</organism>
<evidence type="ECO:0000259" key="12">
    <source>
        <dbReference type="Pfam" id="PF02670"/>
    </source>
</evidence>
<comment type="catalytic activity">
    <reaction evidence="11">
        <text>2-C-methyl-D-erythritol 4-phosphate + NADP(+) = 1-deoxy-D-xylulose 5-phosphate + NADPH + H(+)</text>
        <dbReference type="Rhea" id="RHEA:13717"/>
        <dbReference type="ChEBI" id="CHEBI:15378"/>
        <dbReference type="ChEBI" id="CHEBI:57783"/>
        <dbReference type="ChEBI" id="CHEBI:57792"/>
        <dbReference type="ChEBI" id="CHEBI:58262"/>
        <dbReference type="ChEBI" id="CHEBI:58349"/>
        <dbReference type="EC" id="1.1.1.267"/>
    </reaction>
    <physiologicalReaction direction="right-to-left" evidence="11">
        <dbReference type="Rhea" id="RHEA:13719"/>
    </physiologicalReaction>
</comment>
<dbReference type="InterPro" id="IPR013512">
    <property type="entry name" value="DXP_reductoisomerase_N"/>
</dbReference>
<comment type="cofactor">
    <cofactor evidence="2">
        <name>Mg(2+)</name>
        <dbReference type="ChEBI" id="CHEBI:18420"/>
    </cofactor>
</comment>
<dbReference type="Pfam" id="PF02670">
    <property type="entry name" value="DXP_reductoisom"/>
    <property type="match status" value="1"/>
</dbReference>
<evidence type="ECO:0000256" key="10">
    <source>
        <dbReference type="ARBA" id="ARBA00023229"/>
    </source>
</evidence>
<dbReference type="UniPathway" id="UPA00056">
    <property type="reaction ID" value="UER00092"/>
</dbReference>
<dbReference type="Gene3D" id="1.10.1740.10">
    <property type="match status" value="1"/>
</dbReference>
<dbReference type="GO" id="GO:0030604">
    <property type="term" value="F:1-deoxy-D-xylulose-5-phosphate reductoisomerase activity"/>
    <property type="evidence" value="ECO:0007669"/>
    <property type="project" value="UniProtKB-EC"/>
</dbReference>
<comment type="cofactor">
    <cofactor evidence="1">
        <name>Mn(2+)</name>
        <dbReference type="ChEBI" id="CHEBI:29035"/>
    </cofactor>
</comment>
<keyword evidence="9" id="KW-0464">Manganese</keyword>
<dbReference type="InterPro" id="IPR036291">
    <property type="entry name" value="NAD(P)-bd_dom_sf"/>
</dbReference>
<evidence type="ECO:0000256" key="5">
    <source>
        <dbReference type="ARBA" id="ARBA00012366"/>
    </source>
</evidence>
<dbReference type="InterPro" id="IPR026877">
    <property type="entry name" value="DXPR_C"/>
</dbReference>
<evidence type="ECO:0000256" key="2">
    <source>
        <dbReference type="ARBA" id="ARBA00001946"/>
    </source>
</evidence>
<dbReference type="GO" id="GO:0030145">
    <property type="term" value="F:manganese ion binding"/>
    <property type="evidence" value="ECO:0007669"/>
    <property type="project" value="TreeGrafter"/>
</dbReference>
<dbReference type="GO" id="GO:0051484">
    <property type="term" value="P:isopentenyl diphosphate biosynthetic process, methylerythritol 4-phosphate pathway involved in terpenoid biosynthetic process"/>
    <property type="evidence" value="ECO:0007669"/>
    <property type="project" value="TreeGrafter"/>
</dbReference>